<evidence type="ECO:0000259" key="1">
    <source>
        <dbReference type="SMART" id="SM00507"/>
    </source>
</evidence>
<dbReference type="EMBL" id="JAHHGZ010000005">
    <property type="protein sequence ID" value="MBW4667099.1"/>
    <property type="molecule type" value="Genomic_DNA"/>
</dbReference>
<dbReference type="GO" id="GO:0008270">
    <property type="term" value="F:zinc ion binding"/>
    <property type="evidence" value="ECO:0007669"/>
    <property type="project" value="InterPro"/>
</dbReference>
<organism evidence="2 3">
    <name type="scientific">Cyanomargarita calcarea GSE-NOS-MK-12-04C</name>
    <dbReference type="NCBI Taxonomy" id="2839659"/>
    <lineage>
        <taxon>Bacteria</taxon>
        <taxon>Bacillati</taxon>
        <taxon>Cyanobacteriota</taxon>
        <taxon>Cyanophyceae</taxon>
        <taxon>Nostocales</taxon>
        <taxon>Cyanomargaritaceae</taxon>
        <taxon>Cyanomargarita</taxon>
    </lineage>
</organism>
<evidence type="ECO:0000313" key="2">
    <source>
        <dbReference type="EMBL" id="MBW4667099.1"/>
    </source>
</evidence>
<keyword evidence="2" id="KW-0255">Endonuclease</keyword>
<dbReference type="Proteomes" id="UP000729701">
    <property type="component" value="Unassembled WGS sequence"/>
</dbReference>
<dbReference type="AlphaFoldDB" id="A0A951QII8"/>
<keyword evidence="2" id="KW-0540">Nuclease</keyword>
<dbReference type="Gene3D" id="1.10.30.50">
    <property type="match status" value="1"/>
</dbReference>
<dbReference type="InterPro" id="IPR002711">
    <property type="entry name" value="HNH"/>
</dbReference>
<gene>
    <name evidence="2" type="ORF">KME60_06535</name>
</gene>
<dbReference type="Pfam" id="PF01844">
    <property type="entry name" value="HNH"/>
    <property type="match status" value="1"/>
</dbReference>
<dbReference type="GO" id="GO:0004519">
    <property type="term" value="F:endonuclease activity"/>
    <property type="evidence" value="ECO:0007669"/>
    <property type="project" value="UniProtKB-KW"/>
</dbReference>
<keyword evidence="2" id="KW-0378">Hydrolase</keyword>
<dbReference type="GO" id="GO:0003676">
    <property type="term" value="F:nucleic acid binding"/>
    <property type="evidence" value="ECO:0007669"/>
    <property type="project" value="InterPro"/>
</dbReference>
<name>A0A951QII8_9CYAN</name>
<feature type="domain" description="HNH nuclease" evidence="1">
    <location>
        <begin position="144"/>
        <end position="200"/>
    </location>
</feature>
<protein>
    <submittedName>
        <fullName evidence="2">HNH endonuclease</fullName>
    </submittedName>
</protein>
<evidence type="ECO:0000313" key="3">
    <source>
        <dbReference type="Proteomes" id="UP000729701"/>
    </source>
</evidence>
<dbReference type="SMART" id="SM00507">
    <property type="entry name" value="HNHc"/>
    <property type="match status" value="1"/>
</dbReference>
<dbReference type="CDD" id="cd00085">
    <property type="entry name" value="HNHc"/>
    <property type="match status" value="1"/>
</dbReference>
<comment type="caution">
    <text evidence="2">The sequence shown here is derived from an EMBL/GenBank/DDBJ whole genome shotgun (WGS) entry which is preliminary data.</text>
</comment>
<sequence>MESFEAKILDLACKEPNYNNQYYAITFTTDPNGEVIRSCYSHFVGWHDPDEKKVELRAASLVRADRFVEIWRDISGEGCFIVDTVQDVAIFLLFGGHALVEKTVAEIEIPEAIEPHPVIWTEFGGFIDYLSLPEEVFNRAPSRKQRMKIFERDDFRCRICGRRPSDYTDIELHIHHIQPWAKGGITKNENLITLCQTYHKGLDPHYNPKLFDLIASSENITNLQQPSKDYWSRIQQYRNKITEIISNEEDVTTKKKQRNRKK</sequence>
<accession>A0A951QII8</accession>
<dbReference type="InterPro" id="IPR003615">
    <property type="entry name" value="HNH_nuc"/>
</dbReference>
<reference evidence="2" key="2">
    <citation type="journal article" date="2022" name="Microbiol. Resour. Announc.">
        <title>Metagenome Sequencing to Explore Phylogenomics of Terrestrial Cyanobacteria.</title>
        <authorList>
            <person name="Ward R.D."/>
            <person name="Stajich J.E."/>
            <person name="Johansen J.R."/>
            <person name="Huntemann M."/>
            <person name="Clum A."/>
            <person name="Foster B."/>
            <person name="Foster B."/>
            <person name="Roux S."/>
            <person name="Palaniappan K."/>
            <person name="Varghese N."/>
            <person name="Mukherjee S."/>
            <person name="Reddy T.B.K."/>
            <person name="Daum C."/>
            <person name="Copeland A."/>
            <person name="Chen I.A."/>
            <person name="Ivanova N.N."/>
            <person name="Kyrpides N.C."/>
            <person name="Shapiro N."/>
            <person name="Eloe-Fadrosh E.A."/>
            <person name="Pietrasiak N."/>
        </authorList>
    </citation>
    <scope>NUCLEOTIDE SEQUENCE</scope>
    <source>
        <strain evidence="2">GSE-NOS-MK-12-04C</strain>
    </source>
</reference>
<proteinExistence type="predicted"/>
<reference evidence="2" key="1">
    <citation type="submission" date="2021-05" db="EMBL/GenBank/DDBJ databases">
        <authorList>
            <person name="Pietrasiak N."/>
            <person name="Ward R."/>
            <person name="Stajich J.E."/>
            <person name="Kurbessoian T."/>
        </authorList>
    </citation>
    <scope>NUCLEOTIDE SEQUENCE</scope>
    <source>
        <strain evidence="2">GSE-NOS-MK-12-04C</strain>
    </source>
</reference>